<comment type="caution">
    <text evidence="3">The sequence shown here is derived from an EMBL/GenBank/DDBJ whole genome shotgun (WGS) entry which is preliminary data.</text>
</comment>
<dbReference type="Gene3D" id="3.90.550.10">
    <property type="entry name" value="Spore Coat Polysaccharide Biosynthesis Protein SpsA, Chain A"/>
    <property type="match status" value="1"/>
</dbReference>
<evidence type="ECO:0000313" key="4">
    <source>
        <dbReference type="Proteomes" id="UP000746535"/>
    </source>
</evidence>
<evidence type="ECO:0000256" key="1">
    <source>
        <dbReference type="ARBA" id="ARBA00022519"/>
    </source>
</evidence>
<name>A0ABX0YKW6_9PSED</name>
<dbReference type="InterPro" id="IPR029044">
    <property type="entry name" value="Nucleotide-diphossugar_trans"/>
</dbReference>
<keyword evidence="1" id="KW-1003">Cell membrane</keyword>
<evidence type="ECO:0000313" key="3">
    <source>
        <dbReference type="EMBL" id="NJP02827.1"/>
    </source>
</evidence>
<dbReference type="Proteomes" id="UP000746535">
    <property type="component" value="Unassembled WGS sequence"/>
</dbReference>
<keyword evidence="4" id="KW-1185">Reference proteome</keyword>
<dbReference type="InterPro" id="IPR001173">
    <property type="entry name" value="Glyco_trans_2-like"/>
</dbReference>
<dbReference type="Pfam" id="PF00535">
    <property type="entry name" value="Glycos_transf_2"/>
    <property type="match status" value="1"/>
</dbReference>
<dbReference type="RefSeq" id="WP_168085404.1">
    <property type="nucleotide sequence ID" value="NZ_JAAVJI010000013.1"/>
</dbReference>
<gene>
    <name evidence="3" type="ORF">HBH25_18440</name>
</gene>
<proteinExistence type="predicted"/>
<dbReference type="SUPFAM" id="SSF53448">
    <property type="entry name" value="Nucleotide-diphospho-sugar transferases"/>
    <property type="match status" value="1"/>
</dbReference>
<dbReference type="PANTHER" id="PTHR22916:SF3">
    <property type="entry name" value="UDP-GLCNAC:BETAGAL BETA-1,3-N-ACETYLGLUCOSAMINYLTRANSFERASE-LIKE PROTEIN 1"/>
    <property type="match status" value="1"/>
</dbReference>
<accession>A0ABX0YKW6</accession>
<reference evidence="3 4" key="1">
    <citation type="submission" date="2020-03" db="EMBL/GenBank/DDBJ databases">
        <authorList>
            <person name="Wang L."/>
            <person name="He N."/>
            <person name="Li Y."/>
            <person name="Fang Y."/>
            <person name="Zhang F."/>
        </authorList>
    </citation>
    <scope>NUCLEOTIDE SEQUENCE [LARGE SCALE GENOMIC DNA]</scope>
    <source>
        <strain evidence="4">hsmgli-8</strain>
    </source>
</reference>
<feature type="domain" description="Glycosyltransferase 2-like" evidence="2">
    <location>
        <begin position="22"/>
        <end position="155"/>
    </location>
</feature>
<organism evidence="3 4">
    <name type="scientific">Pseudomonas quercus</name>
    <dbReference type="NCBI Taxonomy" id="2722792"/>
    <lineage>
        <taxon>Bacteria</taxon>
        <taxon>Pseudomonadati</taxon>
        <taxon>Pseudomonadota</taxon>
        <taxon>Gammaproteobacteria</taxon>
        <taxon>Pseudomonadales</taxon>
        <taxon>Pseudomonadaceae</taxon>
        <taxon>Pseudomonas</taxon>
    </lineage>
</organism>
<keyword evidence="1" id="KW-0997">Cell inner membrane</keyword>
<evidence type="ECO:0000259" key="2">
    <source>
        <dbReference type="Pfam" id="PF00535"/>
    </source>
</evidence>
<keyword evidence="1" id="KW-0472">Membrane</keyword>
<protein>
    <submittedName>
        <fullName evidence="3">Glycosyltransferase family 2 protein</fullName>
    </submittedName>
</protein>
<dbReference type="EMBL" id="JAAVJI010000013">
    <property type="protein sequence ID" value="NJP02827.1"/>
    <property type="molecule type" value="Genomic_DNA"/>
</dbReference>
<sequence>MSIRTEHDILQTWGGATAPLVSVVCPAFNQKAFIGAAIESFLAQRTDFAFEILINDDASTDGTRQVIEAYAARYPNLIRPVLHDENQFRQGKLFYPALFNMAKGRYLAYCDGDDYWTDPLKLQKQVDFLEQHPDYVIAYHDAVMVNEQGEHGVQLGRTWQRDATSMELQQGRRISTLTACFRNVLHELPRELELAPLMDVCWWSMLGAHGKGKYLANVAPGGYRVHGGGIFSMRSEKKKLHMSLQTASCLANYYHHRGNQALYEYFLTQVFSLSLAAVSPWQKLSALALVFTNVSRNLFRRLTLPMGGR</sequence>
<dbReference type="PANTHER" id="PTHR22916">
    <property type="entry name" value="GLYCOSYLTRANSFERASE"/>
    <property type="match status" value="1"/>
</dbReference>
<dbReference type="CDD" id="cd00761">
    <property type="entry name" value="Glyco_tranf_GTA_type"/>
    <property type="match status" value="1"/>
</dbReference>